<sequence>MDLTVLQSSKVLRTIRRLVKYRMMCWSRWVGREIDCLIDGCAWRWAHVRRTEVEIRTRWKRVGVLGETGPGSSVTRVWISLKEEQENLGDGSCDLGEEGNLEGDLNQLGHMNEREEEGRYLGVEKASGEEGFVWGCWEDDNEDGIVCY</sequence>
<organism evidence="1 2">
    <name type="scientific">Salix viminalis</name>
    <name type="common">Common osier</name>
    <name type="synonym">Basket willow</name>
    <dbReference type="NCBI Taxonomy" id="40686"/>
    <lineage>
        <taxon>Eukaryota</taxon>
        <taxon>Viridiplantae</taxon>
        <taxon>Streptophyta</taxon>
        <taxon>Embryophyta</taxon>
        <taxon>Tracheophyta</taxon>
        <taxon>Spermatophyta</taxon>
        <taxon>Magnoliopsida</taxon>
        <taxon>eudicotyledons</taxon>
        <taxon>Gunneridae</taxon>
        <taxon>Pentapetalae</taxon>
        <taxon>rosids</taxon>
        <taxon>fabids</taxon>
        <taxon>Malpighiales</taxon>
        <taxon>Salicaceae</taxon>
        <taxon>Saliceae</taxon>
        <taxon>Salix</taxon>
    </lineage>
</organism>
<proteinExistence type="predicted"/>
<reference evidence="1" key="2">
    <citation type="journal article" date="2023" name="Int. J. Mol. Sci.">
        <title>De Novo Assembly and Annotation of 11 Diverse Shrub Willow (Salix) Genomes Reveals Novel Gene Organization in Sex-Linked Regions.</title>
        <authorList>
            <person name="Hyden B."/>
            <person name="Feng K."/>
            <person name="Yates T.B."/>
            <person name="Jawdy S."/>
            <person name="Cereghino C."/>
            <person name="Smart L.B."/>
            <person name="Muchero W."/>
        </authorList>
    </citation>
    <scope>NUCLEOTIDE SEQUENCE [LARGE SCALE GENOMIC DNA]</scope>
    <source>
        <tissue evidence="1">Shoot tip</tissue>
    </source>
</reference>
<evidence type="ECO:0000313" key="1">
    <source>
        <dbReference type="EMBL" id="KAJ6690130.1"/>
    </source>
</evidence>
<comment type="caution">
    <text evidence="1">The sequence shown here is derived from an EMBL/GenBank/DDBJ whole genome shotgun (WGS) entry which is preliminary data.</text>
</comment>
<dbReference type="AlphaFoldDB" id="A0A9Q0PKZ0"/>
<dbReference type="Proteomes" id="UP001151529">
    <property type="component" value="Chromosome 8"/>
</dbReference>
<accession>A0A9Q0PKZ0</accession>
<dbReference type="EMBL" id="JAPFFL010000012">
    <property type="protein sequence ID" value="KAJ6690130.1"/>
    <property type="molecule type" value="Genomic_DNA"/>
</dbReference>
<keyword evidence="2" id="KW-1185">Reference proteome</keyword>
<name>A0A9Q0PKZ0_SALVM</name>
<gene>
    <name evidence="1" type="ORF">OIU85_006412</name>
</gene>
<evidence type="ECO:0000313" key="2">
    <source>
        <dbReference type="Proteomes" id="UP001151529"/>
    </source>
</evidence>
<protein>
    <submittedName>
        <fullName evidence="1">Uncharacterized protein</fullName>
    </submittedName>
</protein>
<reference evidence="1" key="1">
    <citation type="submission" date="2022-11" db="EMBL/GenBank/DDBJ databases">
        <authorList>
            <person name="Hyden B.L."/>
            <person name="Feng K."/>
            <person name="Yates T."/>
            <person name="Jawdy S."/>
            <person name="Smart L.B."/>
            <person name="Muchero W."/>
        </authorList>
    </citation>
    <scope>NUCLEOTIDE SEQUENCE</scope>
    <source>
        <tissue evidence="1">Shoot tip</tissue>
    </source>
</reference>